<dbReference type="InterPro" id="IPR036415">
    <property type="entry name" value="Lamin_tail_dom_sf"/>
</dbReference>
<feature type="chain" id="PRO_5046678278" description="Endonuclease YncB(Thermonuclease family)" evidence="1">
    <location>
        <begin position="38"/>
        <end position="428"/>
    </location>
</feature>
<protein>
    <recommendedName>
        <fullName evidence="6">Endonuclease YncB(Thermonuclease family)</fullName>
    </recommendedName>
</protein>
<sequence>MRLCNTRRRHARPAILALLTAMAATVLGTASAPPAEAATTVYGKVTYVADGDTVDVDVAGDGTAKPVRVRVTGINAMELSVYSTKLSRLRGDCHAVDATRRMHSLVMGKRVRLHARDRSARSGSRLRRDVAVKVNGTWRDVGSILLDEGLALWLPSGDEYEHNADYLGRAQRAAAKGIGIWDTDACGGAGGGDLSLSVQWDAPGQDAVNLNGELVEVFNPSAVAVPLGSWLVRDSALRHYTIPKHVVLQPYSSLRIHVGSGRNTATDLYWGLRAPVFENATAEPTSMGDGGYLFDPRGNLRAWQMYPCGDYCPTAGLAGLVDVSAVGFDPPGFDDGKEYVRVRNLSPEPVSLDGYVLRAGAQLWTFPPGSEVAAGRELTVVFGSGDQRALTQFTDTYGAVLANAGGTARVASPDGVVVACSAWGTGAC</sequence>
<dbReference type="Pfam" id="PF00565">
    <property type="entry name" value="SNase"/>
    <property type="match status" value="1"/>
</dbReference>
<dbReference type="SMART" id="SM00318">
    <property type="entry name" value="SNc"/>
    <property type="match status" value="1"/>
</dbReference>
<feature type="domain" description="LTD" evidence="3">
    <location>
        <begin position="202"/>
        <end position="310"/>
    </location>
</feature>
<feature type="signal peptide" evidence="1">
    <location>
        <begin position="1"/>
        <end position="37"/>
    </location>
</feature>
<evidence type="ECO:0000259" key="2">
    <source>
        <dbReference type="PROSITE" id="PS50830"/>
    </source>
</evidence>
<keyword evidence="1" id="KW-0732">Signal</keyword>
<dbReference type="InterPro" id="IPR001322">
    <property type="entry name" value="Lamin_tail_dom"/>
</dbReference>
<dbReference type="InterPro" id="IPR035437">
    <property type="entry name" value="SNase_OB-fold_sf"/>
</dbReference>
<dbReference type="Proteomes" id="UP000800981">
    <property type="component" value="Unassembled WGS sequence"/>
</dbReference>
<feature type="domain" description="TNase-like" evidence="2">
    <location>
        <begin position="39"/>
        <end position="183"/>
    </location>
</feature>
<evidence type="ECO:0000259" key="3">
    <source>
        <dbReference type="PROSITE" id="PS51841"/>
    </source>
</evidence>
<evidence type="ECO:0000313" key="5">
    <source>
        <dbReference type="Proteomes" id="UP000800981"/>
    </source>
</evidence>
<dbReference type="RefSeq" id="WP_166280420.1">
    <property type="nucleotide sequence ID" value="NZ_JAANNP010000002.1"/>
</dbReference>
<keyword evidence="5" id="KW-1185">Reference proteome</keyword>
<dbReference type="EMBL" id="JAANNP010000002">
    <property type="protein sequence ID" value="NHC13733.1"/>
    <property type="molecule type" value="Genomic_DNA"/>
</dbReference>
<organism evidence="4 5">
    <name type="scientific">Motilibacter deserti</name>
    <dbReference type="NCBI Taxonomy" id="2714956"/>
    <lineage>
        <taxon>Bacteria</taxon>
        <taxon>Bacillati</taxon>
        <taxon>Actinomycetota</taxon>
        <taxon>Actinomycetes</taxon>
        <taxon>Motilibacterales</taxon>
        <taxon>Motilibacteraceae</taxon>
        <taxon>Motilibacter</taxon>
    </lineage>
</organism>
<dbReference type="Gene3D" id="2.60.40.1260">
    <property type="entry name" value="Lamin Tail domain"/>
    <property type="match status" value="1"/>
</dbReference>
<proteinExistence type="predicted"/>
<evidence type="ECO:0000313" key="4">
    <source>
        <dbReference type="EMBL" id="NHC13733.1"/>
    </source>
</evidence>
<gene>
    <name evidence="4" type="ORF">G9H71_08060</name>
</gene>
<comment type="caution">
    <text evidence="4">The sequence shown here is derived from an EMBL/GenBank/DDBJ whole genome shotgun (WGS) entry which is preliminary data.</text>
</comment>
<dbReference type="SUPFAM" id="SSF50199">
    <property type="entry name" value="Staphylococcal nuclease"/>
    <property type="match status" value="1"/>
</dbReference>
<evidence type="ECO:0008006" key="6">
    <source>
        <dbReference type="Google" id="ProtNLM"/>
    </source>
</evidence>
<dbReference type="InterPro" id="IPR016071">
    <property type="entry name" value="Staphylococal_nuclease_OB-fold"/>
</dbReference>
<dbReference type="Pfam" id="PF00932">
    <property type="entry name" value="LTD"/>
    <property type="match status" value="2"/>
</dbReference>
<dbReference type="SUPFAM" id="SSF74853">
    <property type="entry name" value="Lamin A/C globular tail domain"/>
    <property type="match status" value="2"/>
</dbReference>
<reference evidence="4 5" key="1">
    <citation type="submission" date="2020-03" db="EMBL/GenBank/DDBJ databases">
        <title>Two novel Motilibacter sp.</title>
        <authorList>
            <person name="Liu S."/>
        </authorList>
    </citation>
    <scope>NUCLEOTIDE SEQUENCE [LARGE SCALE GENOMIC DNA]</scope>
    <source>
        <strain evidence="4 5">E257</strain>
    </source>
</reference>
<accession>A0ABX0GT88</accession>
<dbReference type="PROSITE" id="PS51841">
    <property type="entry name" value="LTD"/>
    <property type="match status" value="1"/>
</dbReference>
<dbReference type="PROSITE" id="PS50830">
    <property type="entry name" value="TNASE_3"/>
    <property type="match status" value="1"/>
</dbReference>
<evidence type="ECO:0000256" key="1">
    <source>
        <dbReference type="SAM" id="SignalP"/>
    </source>
</evidence>
<dbReference type="Gene3D" id="2.40.50.90">
    <property type="match status" value="1"/>
</dbReference>
<name>A0ABX0GT88_9ACTN</name>